<name>A0ABY7V747_9GAMM</name>
<protein>
    <submittedName>
        <fullName evidence="1">Uncharacterized protein</fullName>
    </submittedName>
</protein>
<sequence length="159" mass="17498">MVKPAKTKLCSYPFTVVPGYGVASGRAVDSPYPEGTIALQKPFFAALGLDLSACFNGTINAAFNCHHVNLNSWDHQFLQVKWCAGLAAEDFRFARCELIREQPLSIKRYPAYIYQVLASSKVDHFQPGNVLELVAPELSGLAYGNVMVLEIKENALVFA</sequence>
<keyword evidence="2" id="KW-1185">Reference proteome</keyword>
<dbReference type="EMBL" id="CP059693">
    <property type="protein sequence ID" value="WDE09494.1"/>
    <property type="molecule type" value="Genomic_DNA"/>
</dbReference>
<evidence type="ECO:0000313" key="2">
    <source>
        <dbReference type="Proteomes" id="UP001215231"/>
    </source>
</evidence>
<accession>A0ABY7V747</accession>
<dbReference type="Proteomes" id="UP001215231">
    <property type="component" value="Chromosome"/>
</dbReference>
<reference evidence="1 2" key="1">
    <citation type="journal article" date="2022" name="Mar. Drugs">
        <title>Bioassay-Guided Fractionation Leads to the Detection of Cholic Acid Generated by the Rare Thalassomonas sp.</title>
        <authorList>
            <person name="Pheiffer F."/>
            <person name="Schneider Y.K."/>
            <person name="Hansen E.H."/>
            <person name="Andersen J.H."/>
            <person name="Isaksson J."/>
            <person name="Busche T."/>
            <person name="R C."/>
            <person name="Kalinowski J."/>
            <person name="Zyl L.V."/>
            <person name="Trindade M."/>
        </authorList>
    </citation>
    <scope>NUCLEOTIDE SEQUENCE [LARGE SCALE GENOMIC DNA]</scope>
    <source>
        <strain evidence="1 2">A5K-61T</strain>
    </source>
</reference>
<organism evidence="1 2">
    <name type="scientific">Thalassomonas haliotis</name>
    <dbReference type="NCBI Taxonomy" id="485448"/>
    <lineage>
        <taxon>Bacteria</taxon>
        <taxon>Pseudomonadati</taxon>
        <taxon>Pseudomonadota</taxon>
        <taxon>Gammaproteobacteria</taxon>
        <taxon>Alteromonadales</taxon>
        <taxon>Colwelliaceae</taxon>
        <taxon>Thalassomonas</taxon>
    </lineage>
</organism>
<dbReference type="RefSeq" id="WP_274049436.1">
    <property type="nucleotide sequence ID" value="NZ_CP059693.1"/>
</dbReference>
<evidence type="ECO:0000313" key="1">
    <source>
        <dbReference type="EMBL" id="WDE09494.1"/>
    </source>
</evidence>
<proteinExistence type="predicted"/>
<gene>
    <name evidence="1" type="ORF">H3N35_14220</name>
</gene>